<dbReference type="AlphaFoldDB" id="A0A2A4IBN3"/>
<comment type="caution">
    <text evidence="4">The sequence shown here is derived from an EMBL/GenBank/DDBJ whole genome shotgun (WGS) entry which is preliminary data.</text>
</comment>
<keyword evidence="2" id="KW-0472">Membrane</keyword>
<name>A0A2A4IBN3_9SPHN</name>
<comment type="similarity">
    <text evidence="1 2">Belongs to the outer membrane factor (OMF) (TC 1.B.17) family.</text>
</comment>
<evidence type="ECO:0000256" key="1">
    <source>
        <dbReference type="ARBA" id="ARBA00007613"/>
    </source>
</evidence>
<accession>A0A2A4IBN3</accession>
<evidence type="ECO:0000256" key="2">
    <source>
        <dbReference type="RuleBase" id="RU362097"/>
    </source>
</evidence>
<keyword evidence="2" id="KW-0812">Transmembrane</keyword>
<protein>
    <submittedName>
        <fullName evidence="4">Transporter</fullName>
    </submittedName>
</protein>
<sequence length="518" mass="54217">MIRRLSPLLLAVALPACSMAPTYVRPAAPVPPSWPTGDAYLRQSEAALPTVTYRDIFRDARLQRLIDTALANNRDLRIAVANIEAARAQYRIQRADLLPQVNANAGYSYRDGGSGGATVVPGVGTGTGGTGTGGTGTGNGTGGTTVVGGGRSTFQAQLGLTAFEIDLFGRVRSLTQAAQSRYFAQEAAARATRLTLVGDIATAWLNYAADQSLFDVAQQTAQNARDNVRLTDARRRGGIAPRTDLRQAEQVLATAEADLAQQRTALAQDVNALQLLTGAPVDPALLPRGIEEAAATVGELPAGLDSGVLLRRPDVVQAEYTLRAANAEIGAARAALFPRISLTGLLGFASTALSNLFTGGAFTYSVAPSASYPIFAGGAARANVALSQAQRDAALASYEGTIQTAFREVADALARRGTIADQLSANQRFYRAAQDTATLNTARYRGGIDTFLSALDAQRQLYSAQRTLVSTQLVRATNLVTLYRVLGGDSLLDASAGGPTLRNAAPPGAASPQQTQQP</sequence>
<dbReference type="NCBIfam" id="TIGR01845">
    <property type="entry name" value="outer_NodT"/>
    <property type="match status" value="1"/>
</dbReference>
<evidence type="ECO:0000313" key="5">
    <source>
        <dbReference type="Proteomes" id="UP000218323"/>
    </source>
</evidence>
<evidence type="ECO:0000313" key="4">
    <source>
        <dbReference type="EMBL" id="PCG15895.1"/>
    </source>
</evidence>
<comment type="subcellular location">
    <subcellularLocation>
        <location evidence="2">Cell membrane</location>
        <topology evidence="2">Lipid-anchor</topology>
    </subcellularLocation>
</comment>
<dbReference type="Pfam" id="PF02321">
    <property type="entry name" value="OEP"/>
    <property type="match status" value="2"/>
</dbReference>
<keyword evidence="5" id="KW-1185">Reference proteome</keyword>
<keyword evidence="2" id="KW-1134">Transmembrane beta strand</keyword>
<keyword evidence="2" id="KW-0564">Palmitate</keyword>
<dbReference type="GO" id="GO:0015562">
    <property type="term" value="F:efflux transmembrane transporter activity"/>
    <property type="evidence" value="ECO:0007669"/>
    <property type="project" value="InterPro"/>
</dbReference>
<reference evidence="4 5" key="1">
    <citation type="submission" date="2017-09" db="EMBL/GenBank/DDBJ databases">
        <title>Sphingomonas adhaesiva DSM 7418, whole genome shotgun sequence.</title>
        <authorList>
            <person name="Feng G."/>
            <person name="Zhu H."/>
        </authorList>
    </citation>
    <scope>NUCLEOTIDE SEQUENCE [LARGE SCALE GENOMIC DNA]</scope>
    <source>
        <strain evidence="4 5">DSM 7418</strain>
    </source>
</reference>
<dbReference type="SUPFAM" id="SSF56954">
    <property type="entry name" value="Outer membrane efflux proteins (OEP)"/>
    <property type="match status" value="1"/>
</dbReference>
<dbReference type="InterPro" id="IPR003423">
    <property type="entry name" value="OMP_efflux"/>
</dbReference>
<proteinExistence type="inferred from homology"/>
<evidence type="ECO:0000256" key="3">
    <source>
        <dbReference type="SAM" id="MobiDB-lite"/>
    </source>
</evidence>
<feature type="region of interest" description="Disordered" evidence="3">
    <location>
        <begin position="497"/>
        <end position="518"/>
    </location>
</feature>
<keyword evidence="2" id="KW-0449">Lipoprotein</keyword>
<dbReference type="EMBL" id="NWVC01000001">
    <property type="protein sequence ID" value="PCG15895.1"/>
    <property type="molecule type" value="Genomic_DNA"/>
</dbReference>
<dbReference type="Proteomes" id="UP000218323">
    <property type="component" value="Unassembled WGS sequence"/>
</dbReference>
<dbReference type="InterPro" id="IPR010131">
    <property type="entry name" value="MdtP/NodT-like"/>
</dbReference>
<dbReference type="Gene3D" id="1.20.1600.10">
    <property type="entry name" value="Outer membrane efflux proteins (OEP)"/>
    <property type="match status" value="1"/>
</dbReference>
<dbReference type="Gene3D" id="2.20.200.10">
    <property type="entry name" value="Outer membrane efflux proteins (OEP)"/>
    <property type="match status" value="1"/>
</dbReference>
<feature type="signal peptide" evidence="2">
    <location>
        <begin position="1"/>
        <end position="20"/>
    </location>
</feature>
<dbReference type="RefSeq" id="WP_066709884.1">
    <property type="nucleotide sequence ID" value="NZ_JBHIWA010000002.1"/>
</dbReference>
<gene>
    <name evidence="4" type="ORF">COA07_02715</name>
</gene>
<dbReference type="PANTHER" id="PTHR30203:SF32">
    <property type="entry name" value="CATION EFFLUX SYSTEM PROTEIN CUSC"/>
    <property type="match status" value="1"/>
</dbReference>
<organism evidence="4 5">
    <name type="scientific">Sphingomonas adhaesiva</name>
    <dbReference type="NCBI Taxonomy" id="28212"/>
    <lineage>
        <taxon>Bacteria</taxon>
        <taxon>Pseudomonadati</taxon>
        <taxon>Pseudomonadota</taxon>
        <taxon>Alphaproteobacteria</taxon>
        <taxon>Sphingomonadales</taxon>
        <taxon>Sphingomonadaceae</taxon>
        <taxon>Sphingomonas</taxon>
    </lineage>
</organism>
<dbReference type="GO" id="GO:0005886">
    <property type="term" value="C:plasma membrane"/>
    <property type="evidence" value="ECO:0007669"/>
    <property type="project" value="UniProtKB-SubCell"/>
</dbReference>
<keyword evidence="2" id="KW-0732">Signal</keyword>
<dbReference type="PANTHER" id="PTHR30203">
    <property type="entry name" value="OUTER MEMBRANE CATION EFFLUX PROTEIN"/>
    <property type="match status" value="1"/>
</dbReference>
<feature type="chain" id="PRO_5011823140" evidence="2">
    <location>
        <begin position="21"/>
        <end position="518"/>
    </location>
</feature>